<evidence type="ECO:0000313" key="3">
    <source>
        <dbReference type="Proteomes" id="UP001596523"/>
    </source>
</evidence>
<accession>A0ABW2JJ53</accession>
<evidence type="ECO:0000313" key="2">
    <source>
        <dbReference type="EMBL" id="MFC7305540.1"/>
    </source>
</evidence>
<dbReference type="RefSeq" id="WP_381830890.1">
    <property type="nucleotide sequence ID" value="NZ_JBHTCF010000005.1"/>
</dbReference>
<comment type="caution">
    <text evidence="2">The sequence shown here is derived from an EMBL/GenBank/DDBJ whole genome shotgun (WGS) entry which is preliminary data.</text>
</comment>
<dbReference type="EMBL" id="JBHTCF010000005">
    <property type="protein sequence ID" value="MFC7305540.1"/>
    <property type="molecule type" value="Genomic_DNA"/>
</dbReference>
<keyword evidence="3" id="KW-1185">Reference proteome</keyword>
<evidence type="ECO:0000256" key="1">
    <source>
        <dbReference type="SAM" id="SignalP"/>
    </source>
</evidence>
<feature type="chain" id="PRO_5046675337" evidence="1">
    <location>
        <begin position="22"/>
        <end position="88"/>
    </location>
</feature>
<sequence length="88" mass="8876">MKRLLAAVGVTAAAGVVPVVAAAPAQADQMDCAQYLKGAGYVVGSKAKGACRVGSQGGPVNWMGCDARLVTIGVSSAHSTRACNWSQR</sequence>
<keyword evidence="1" id="KW-0732">Signal</keyword>
<dbReference type="Proteomes" id="UP001596523">
    <property type="component" value="Unassembled WGS sequence"/>
</dbReference>
<organism evidence="2 3">
    <name type="scientific">Streptomyces monticola</name>
    <dbReference type="NCBI Taxonomy" id="2666263"/>
    <lineage>
        <taxon>Bacteria</taxon>
        <taxon>Bacillati</taxon>
        <taxon>Actinomycetota</taxon>
        <taxon>Actinomycetes</taxon>
        <taxon>Kitasatosporales</taxon>
        <taxon>Streptomycetaceae</taxon>
        <taxon>Streptomyces</taxon>
    </lineage>
</organism>
<gene>
    <name evidence="2" type="ORF">ACFQVC_15075</name>
</gene>
<proteinExistence type="predicted"/>
<feature type="signal peptide" evidence="1">
    <location>
        <begin position="1"/>
        <end position="21"/>
    </location>
</feature>
<name>A0ABW2JJ53_9ACTN</name>
<protein>
    <submittedName>
        <fullName evidence="2">Uncharacterized protein</fullName>
    </submittedName>
</protein>
<reference evidence="3" key="1">
    <citation type="journal article" date="2019" name="Int. J. Syst. Evol. Microbiol.">
        <title>The Global Catalogue of Microorganisms (GCM) 10K type strain sequencing project: providing services to taxonomists for standard genome sequencing and annotation.</title>
        <authorList>
            <consortium name="The Broad Institute Genomics Platform"/>
            <consortium name="The Broad Institute Genome Sequencing Center for Infectious Disease"/>
            <person name="Wu L."/>
            <person name="Ma J."/>
        </authorList>
    </citation>
    <scope>NUCLEOTIDE SEQUENCE [LARGE SCALE GENOMIC DNA]</scope>
    <source>
        <strain evidence="3">SYNS20</strain>
    </source>
</reference>